<evidence type="ECO:0000256" key="2">
    <source>
        <dbReference type="ARBA" id="ARBA00023125"/>
    </source>
</evidence>
<dbReference type="RefSeq" id="WP_008486485.1">
    <property type="nucleotide sequence ID" value="NZ_AMRI01000034.1"/>
</dbReference>
<dbReference type="GO" id="GO:0003700">
    <property type="term" value="F:DNA-binding transcription factor activity"/>
    <property type="evidence" value="ECO:0007669"/>
    <property type="project" value="InterPro"/>
</dbReference>
<name>K2IZR4_9GAMM</name>
<dbReference type="InterPro" id="IPR011051">
    <property type="entry name" value="RmlC_Cupin_sf"/>
</dbReference>
<dbReference type="PATRIC" id="fig|745411.4.peg.3461"/>
<dbReference type="InterPro" id="IPR009057">
    <property type="entry name" value="Homeodomain-like_sf"/>
</dbReference>
<dbReference type="Proteomes" id="UP000006755">
    <property type="component" value="Unassembled WGS sequence"/>
</dbReference>
<dbReference type="Pfam" id="PF02311">
    <property type="entry name" value="AraC_binding"/>
    <property type="match status" value="1"/>
</dbReference>
<dbReference type="SUPFAM" id="SSF51182">
    <property type="entry name" value="RmlC-like cupins"/>
    <property type="match status" value="1"/>
</dbReference>
<evidence type="ECO:0000313" key="6">
    <source>
        <dbReference type="Proteomes" id="UP000006755"/>
    </source>
</evidence>
<keyword evidence="6" id="KW-1185">Reference proteome</keyword>
<dbReference type="STRING" id="745411.B3C1_17582"/>
<dbReference type="SUPFAM" id="SSF46689">
    <property type="entry name" value="Homeodomain-like"/>
    <property type="match status" value="1"/>
</dbReference>
<protein>
    <recommendedName>
        <fullName evidence="4">HTH araC/xylS-type domain-containing protein</fullName>
    </recommendedName>
</protein>
<dbReference type="PANTHER" id="PTHR11019">
    <property type="entry name" value="HTH-TYPE TRANSCRIPTIONAL REGULATOR NIMR"/>
    <property type="match status" value="1"/>
</dbReference>
<accession>K2IZR4</accession>
<dbReference type="AlphaFoldDB" id="K2IZR4"/>
<keyword evidence="1" id="KW-0805">Transcription regulation</keyword>
<evidence type="ECO:0000256" key="1">
    <source>
        <dbReference type="ARBA" id="ARBA00023015"/>
    </source>
</evidence>
<gene>
    <name evidence="5" type="ORF">B3C1_17582</name>
</gene>
<dbReference type="OrthoDB" id="5949386at2"/>
<keyword evidence="2" id="KW-0238">DNA-binding</keyword>
<dbReference type="InterPro" id="IPR003313">
    <property type="entry name" value="AraC-bd"/>
</dbReference>
<proteinExistence type="predicted"/>
<feature type="domain" description="HTH araC/xylS-type" evidence="4">
    <location>
        <begin position="172"/>
        <end position="253"/>
    </location>
</feature>
<dbReference type="PROSITE" id="PS01124">
    <property type="entry name" value="HTH_ARAC_FAMILY_2"/>
    <property type="match status" value="1"/>
</dbReference>
<dbReference type="PANTHER" id="PTHR11019:SF159">
    <property type="entry name" value="TRANSCRIPTIONAL REGULATOR-RELATED"/>
    <property type="match status" value="1"/>
</dbReference>
<comment type="caution">
    <text evidence="5">The sequence shown here is derived from an EMBL/GenBank/DDBJ whole genome shotgun (WGS) entry which is preliminary data.</text>
</comment>
<dbReference type="Gene3D" id="1.10.10.60">
    <property type="entry name" value="Homeodomain-like"/>
    <property type="match status" value="1"/>
</dbReference>
<organism evidence="5 6">
    <name type="scientific">Gallaecimonas xiamenensis 3-C-1</name>
    <dbReference type="NCBI Taxonomy" id="745411"/>
    <lineage>
        <taxon>Bacteria</taxon>
        <taxon>Pseudomonadati</taxon>
        <taxon>Pseudomonadota</taxon>
        <taxon>Gammaproteobacteria</taxon>
        <taxon>Enterobacterales</taxon>
        <taxon>Gallaecimonadaceae</taxon>
        <taxon>Gallaecimonas</taxon>
    </lineage>
</organism>
<dbReference type="GO" id="GO:0043565">
    <property type="term" value="F:sequence-specific DNA binding"/>
    <property type="evidence" value="ECO:0007669"/>
    <property type="project" value="InterPro"/>
</dbReference>
<evidence type="ECO:0000313" key="5">
    <source>
        <dbReference type="EMBL" id="EKE68042.1"/>
    </source>
</evidence>
<reference evidence="5 6" key="1">
    <citation type="journal article" date="2012" name="J. Bacteriol.">
        <title>Genome Sequence of Gallaecimonas xiamenensis Type Strain 3-C-1.</title>
        <authorList>
            <person name="Lai Q."/>
            <person name="Wang L."/>
            <person name="Wang W."/>
            <person name="Shao Z."/>
        </authorList>
    </citation>
    <scope>NUCLEOTIDE SEQUENCE [LARGE SCALE GENOMIC DNA]</scope>
    <source>
        <strain evidence="5 6">3-C-1</strain>
    </source>
</reference>
<keyword evidence="3" id="KW-0804">Transcription</keyword>
<dbReference type="SMART" id="SM00342">
    <property type="entry name" value="HTH_ARAC"/>
    <property type="match status" value="1"/>
</dbReference>
<sequence length="253" mass="27806">MAWLQPQDAFDPDQHPQRVLGIAAQLGRHDSGMHRHGRAQLLFARRGCIHITLADQLCLLPPTRAAWIPAGVTHRAQMQGIVDYRSLYFDPDQCQGLLQQVQVLEVGELLAALLERIAQADLATDWSKGSGPHLVALCLDEIARARREPTLLPLPKDRRLAGLDMALLPPALGVLASQVGASPKTLGRIFQRETGMGYQQWRQQWRLLKAIERLAAGDRHSAIADALGFASDSAFVAFFKQMTGLSPLAYLGA</sequence>
<dbReference type="InterPro" id="IPR018060">
    <property type="entry name" value="HTH_AraC"/>
</dbReference>
<evidence type="ECO:0000259" key="4">
    <source>
        <dbReference type="PROSITE" id="PS01124"/>
    </source>
</evidence>
<dbReference type="eggNOG" id="COG2207">
    <property type="taxonomic scope" value="Bacteria"/>
</dbReference>
<dbReference type="CDD" id="cd06124">
    <property type="entry name" value="cupin_NimR-like_N"/>
    <property type="match status" value="1"/>
</dbReference>
<dbReference type="Pfam" id="PF12833">
    <property type="entry name" value="HTH_18"/>
    <property type="match status" value="1"/>
</dbReference>
<dbReference type="EMBL" id="AMRI01000034">
    <property type="protein sequence ID" value="EKE68042.1"/>
    <property type="molecule type" value="Genomic_DNA"/>
</dbReference>
<evidence type="ECO:0000256" key="3">
    <source>
        <dbReference type="ARBA" id="ARBA00023163"/>
    </source>
</evidence>